<reference evidence="1 2" key="1">
    <citation type="submission" date="2018-10" db="EMBL/GenBank/DDBJ databases">
        <title>Natronolimnobius sp. XQ-INN 246 isolated from Inner Mongolia Autonomous Region of China.</title>
        <authorList>
            <person name="Xue Q."/>
        </authorList>
    </citation>
    <scope>NUCLEOTIDE SEQUENCE [LARGE SCALE GENOMIC DNA]</scope>
    <source>
        <strain evidence="1 2">XQ-INN 246</strain>
    </source>
</reference>
<protein>
    <submittedName>
        <fullName evidence="1">Uncharacterized protein</fullName>
    </submittedName>
</protein>
<proteinExistence type="predicted"/>
<gene>
    <name evidence="1" type="ORF">D8Y22_20050</name>
</gene>
<keyword evidence="2" id="KW-1185">Reference proteome</keyword>
<evidence type="ECO:0000313" key="1">
    <source>
        <dbReference type="EMBL" id="THE63123.1"/>
    </source>
</evidence>
<organism evidence="1 2">
    <name type="scientific">Salinadaptatus halalkaliphilus</name>
    <dbReference type="NCBI Taxonomy" id="2419781"/>
    <lineage>
        <taxon>Archaea</taxon>
        <taxon>Methanobacteriati</taxon>
        <taxon>Methanobacteriota</taxon>
        <taxon>Stenosarchaea group</taxon>
        <taxon>Halobacteria</taxon>
        <taxon>Halobacteriales</taxon>
        <taxon>Natrialbaceae</taxon>
        <taxon>Salinadaptatus</taxon>
    </lineage>
</organism>
<comment type="caution">
    <text evidence="1">The sequence shown here is derived from an EMBL/GenBank/DDBJ whole genome shotgun (WGS) entry which is preliminary data.</text>
</comment>
<dbReference type="EMBL" id="RBZW01000072">
    <property type="protein sequence ID" value="THE63123.1"/>
    <property type="molecule type" value="Genomic_DNA"/>
</dbReference>
<name>A0A4S3TIT2_9EURY</name>
<accession>A0A4S3TIT2</accession>
<dbReference type="AlphaFoldDB" id="A0A4S3TIT2"/>
<evidence type="ECO:0000313" key="2">
    <source>
        <dbReference type="Proteomes" id="UP000318864"/>
    </source>
</evidence>
<sequence>MERLMADSEQAEKQYHAASSVDLLSALSALDIEFLTVSDQRVLIIYARSILNVDVNTGDIQSADALEVTVLDHDPSGGINDPYGLITRVIDQIDEMAGGNLSPVP</sequence>
<dbReference type="Proteomes" id="UP000318864">
    <property type="component" value="Unassembled WGS sequence"/>
</dbReference>